<protein>
    <submittedName>
        <fullName evidence="2">Uncharacterized protein</fullName>
    </submittedName>
</protein>
<sequence length="177" mass="19188">MTSTPVDNPERYRLEQAVRVRLPGSGYVIHLTDDGFALRRDLRAAALLRAQMSTTMTHEVREPGDGTFTVVDVERAVTRDPTGRLTWGASASRGHLLGTQTKRTYRWNGPGFTLESEVSVDLGAGRRIVEEEATGLGLRQKRGAAELVGLFFAVLAVGGLLICGVVALALWLTGALR</sequence>
<dbReference type="Proteomes" id="UP000656804">
    <property type="component" value="Unassembled WGS sequence"/>
</dbReference>
<dbReference type="AlphaFoldDB" id="A0A930V0A6"/>
<keyword evidence="3" id="KW-1185">Reference proteome</keyword>
<accession>A0A930V0A6</accession>
<dbReference type="EMBL" id="JADIVZ010000002">
    <property type="protein sequence ID" value="MBF4161387.1"/>
    <property type="molecule type" value="Genomic_DNA"/>
</dbReference>
<reference evidence="2" key="1">
    <citation type="submission" date="2020-11" db="EMBL/GenBank/DDBJ databases">
        <title>Nocardioides sp. CBS4Y-1, whole genome shotgun sequence.</title>
        <authorList>
            <person name="Tuo L."/>
        </authorList>
    </citation>
    <scope>NUCLEOTIDE SEQUENCE</scope>
    <source>
        <strain evidence="2">CBS4Y-1</strain>
    </source>
</reference>
<keyword evidence="1" id="KW-0472">Membrane</keyword>
<organism evidence="2 3">
    <name type="scientific">Nocardioides acrostichi</name>
    <dbReference type="NCBI Taxonomy" id="2784339"/>
    <lineage>
        <taxon>Bacteria</taxon>
        <taxon>Bacillati</taxon>
        <taxon>Actinomycetota</taxon>
        <taxon>Actinomycetes</taxon>
        <taxon>Propionibacteriales</taxon>
        <taxon>Nocardioidaceae</taxon>
        <taxon>Nocardioides</taxon>
    </lineage>
</organism>
<keyword evidence="1" id="KW-1133">Transmembrane helix</keyword>
<keyword evidence="1" id="KW-0812">Transmembrane</keyword>
<dbReference type="RefSeq" id="WP_194502606.1">
    <property type="nucleotide sequence ID" value="NZ_JADIVZ010000002.1"/>
</dbReference>
<evidence type="ECO:0000256" key="1">
    <source>
        <dbReference type="SAM" id="Phobius"/>
    </source>
</evidence>
<proteinExistence type="predicted"/>
<evidence type="ECO:0000313" key="3">
    <source>
        <dbReference type="Proteomes" id="UP000656804"/>
    </source>
</evidence>
<gene>
    <name evidence="2" type="ORF">ISG29_06755</name>
</gene>
<name>A0A930V0A6_9ACTN</name>
<evidence type="ECO:0000313" key="2">
    <source>
        <dbReference type="EMBL" id="MBF4161387.1"/>
    </source>
</evidence>
<feature type="transmembrane region" description="Helical" evidence="1">
    <location>
        <begin position="147"/>
        <end position="172"/>
    </location>
</feature>
<comment type="caution">
    <text evidence="2">The sequence shown here is derived from an EMBL/GenBank/DDBJ whole genome shotgun (WGS) entry which is preliminary data.</text>
</comment>